<dbReference type="Pfam" id="PF13365">
    <property type="entry name" value="Trypsin_2"/>
    <property type="match status" value="1"/>
</dbReference>
<gene>
    <name evidence="5" type="ORF">KSB_81970</name>
</gene>
<protein>
    <submittedName>
        <fullName evidence="5">Uncharacterized protein</fullName>
    </submittedName>
</protein>
<dbReference type="Gene3D" id="2.40.10.120">
    <property type="match status" value="1"/>
</dbReference>
<accession>A0ABQ3V433</accession>
<comment type="caution">
    <text evidence="5">The sequence shown here is derived from an EMBL/GenBank/DDBJ whole genome shotgun (WGS) entry which is preliminary data.</text>
</comment>
<dbReference type="InterPro" id="IPR051201">
    <property type="entry name" value="Chloro_Bact_Ser_Proteases"/>
</dbReference>
<evidence type="ECO:0000256" key="3">
    <source>
        <dbReference type="SAM" id="MobiDB-lite"/>
    </source>
</evidence>
<evidence type="ECO:0000256" key="1">
    <source>
        <dbReference type="ARBA" id="ARBA00022670"/>
    </source>
</evidence>
<organism evidence="5 6">
    <name type="scientific">Ktedonobacter robiniae</name>
    <dbReference type="NCBI Taxonomy" id="2778365"/>
    <lineage>
        <taxon>Bacteria</taxon>
        <taxon>Bacillati</taxon>
        <taxon>Chloroflexota</taxon>
        <taxon>Ktedonobacteria</taxon>
        <taxon>Ktedonobacterales</taxon>
        <taxon>Ktedonobacteraceae</taxon>
        <taxon>Ktedonobacter</taxon>
    </lineage>
</organism>
<dbReference type="RefSeq" id="WP_201375886.1">
    <property type="nucleotide sequence ID" value="NZ_BNJG01000003.1"/>
</dbReference>
<feature type="compositionally biased region" description="Low complexity" evidence="3">
    <location>
        <begin position="100"/>
        <end position="119"/>
    </location>
</feature>
<dbReference type="Proteomes" id="UP000654345">
    <property type="component" value="Unassembled WGS sequence"/>
</dbReference>
<dbReference type="InterPro" id="IPR009003">
    <property type="entry name" value="Peptidase_S1_PA"/>
</dbReference>
<keyword evidence="1" id="KW-0645">Protease</keyword>
<dbReference type="EMBL" id="BNJG01000003">
    <property type="protein sequence ID" value="GHO59722.1"/>
    <property type="molecule type" value="Genomic_DNA"/>
</dbReference>
<dbReference type="PANTHER" id="PTHR43343">
    <property type="entry name" value="PEPTIDASE S12"/>
    <property type="match status" value="1"/>
</dbReference>
<proteinExistence type="predicted"/>
<feature type="transmembrane region" description="Helical" evidence="4">
    <location>
        <begin position="67"/>
        <end position="91"/>
    </location>
</feature>
<reference evidence="5 6" key="1">
    <citation type="journal article" date="2021" name="Int. J. Syst. Evol. Microbiol.">
        <title>Reticulibacter mediterranei gen. nov., sp. nov., within the new family Reticulibacteraceae fam. nov., and Ktedonospora formicarum gen. nov., sp. nov., Ktedonobacter robiniae sp. nov., Dictyobacter formicarum sp. nov. and Dictyobacter arantiisoli sp. nov., belonging to the class Ktedonobacteria.</title>
        <authorList>
            <person name="Yabe S."/>
            <person name="Zheng Y."/>
            <person name="Wang C.M."/>
            <person name="Sakai Y."/>
            <person name="Abe K."/>
            <person name="Yokota A."/>
            <person name="Donadio S."/>
            <person name="Cavaletti L."/>
            <person name="Monciardini P."/>
        </authorList>
    </citation>
    <scope>NUCLEOTIDE SEQUENCE [LARGE SCALE GENOMIC DNA]</scope>
    <source>
        <strain evidence="5 6">SOSP1-30</strain>
    </source>
</reference>
<dbReference type="PANTHER" id="PTHR43343:SF3">
    <property type="entry name" value="PROTEASE DO-LIKE 8, CHLOROPLASTIC"/>
    <property type="match status" value="1"/>
</dbReference>
<feature type="region of interest" description="Disordered" evidence="3">
    <location>
        <begin position="99"/>
        <end position="123"/>
    </location>
</feature>
<dbReference type="PRINTS" id="PR00834">
    <property type="entry name" value="PROTEASES2C"/>
</dbReference>
<evidence type="ECO:0000313" key="6">
    <source>
        <dbReference type="Proteomes" id="UP000654345"/>
    </source>
</evidence>
<keyword evidence="2" id="KW-0378">Hydrolase</keyword>
<evidence type="ECO:0000313" key="5">
    <source>
        <dbReference type="EMBL" id="GHO59722.1"/>
    </source>
</evidence>
<evidence type="ECO:0000256" key="2">
    <source>
        <dbReference type="ARBA" id="ARBA00022801"/>
    </source>
</evidence>
<evidence type="ECO:0000256" key="4">
    <source>
        <dbReference type="SAM" id="Phobius"/>
    </source>
</evidence>
<keyword evidence="4" id="KW-0472">Membrane</keyword>
<dbReference type="InterPro" id="IPR001940">
    <property type="entry name" value="Peptidase_S1C"/>
</dbReference>
<keyword evidence="6" id="KW-1185">Reference proteome</keyword>
<name>A0ABQ3V433_9CHLR</name>
<keyword evidence="4" id="KW-1133">Transmembrane helix</keyword>
<sequence length="321" mass="33660">MPQREEYIHYEDVSPLHTIPSTSFIMPNTYTDQQLVPGQFQHNQAQIPEYPVEPEQKKRPETRQKRTGGVALAFLMLVLLLVFGVGLFAGWQFVHTPAQSTTSTTGSAASSSSTTSGTTQAESVISSVEPAVVELKVTTSQGEQLGSGIIFDAQGDIVTNNHVIDGGQQIEAVLSNGSTEQAQLIGTDASHDLAVVRIAPFAHMAIAQFGDSTKVKVGQDVIAIGNPLGLTETASQGIVSALNRSVSESAAVTISQTIQTDVALNPGNSGGALVDMQGKVIGIPTLAAINTESNTTANGISYAIPASVVQSVIHQILQQTA</sequence>
<dbReference type="SUPFAM" id="SSF50494">
    <property type="entry name" value="Trypsin-like serine proteases"/>
    <property type="match status" value="1"/>
</dbReference>
<keyword evidence="4" id="KW-0812">Transmembrane</keyword>